<accession>A0A1B7MXY3</accession>
<dbReference type="Pfam" id="PF00067">
    <property type="entry name" value="p450"/>
    <property type="match status" value="1"/>
</dbReference>
<protein>
    <submittedName>
        <fullName evidence="12">Cytochrome P450</fullName>
    </submittedName>
</protein>
<comment type="similarity">
    <text evidence="3 10">Belongs to the cytochrome P450 family.</text>
</comment>
<evidence type="ECO:0000256" key="1">
    <source>
        <dbReference type="ARBA" id="ARBA00001971"/>
    </source>
</evidence>
<dbReference type="InterPro" id="IPR050364">
    <property type="entry name" value="Cytochrome_P450_fung"/>
</dbReference>
<evidence type="ECO:0000313" key="13">
    <source>
        <dbReference type="Proteomes" id="UP000092154"/>
    </source>
</evidence>
<evidence type="ECO:0000256" key="5">
    <source>
        <dbReference type="ARBA" id="ARBA00022723"/>
    </source>
</evidence>
<dbReference type="GO" id="GO:0004497">
    <property type="term" value="F:monooxygenase activity"/>
    <property type="evidence" value="ECO:0007669"/>
    <property type="project" value="UniProtKB-KW"/>
</dbReference>
<evidence type="ECO:0000256" key="2">
    <source>
        <dbReference type="ARBA" id="ARBA00005179"/>
    </source>
</evidence>
<feature type="binding site" description="axial binding residue" evidence="9">
    <location>
        <position position="439"/>
    </location>
    <ligand>
        <name>heme</name>
        <dbReference type="ChEBI" id="CHEBI:30413"/>
    </ligand>
    <ligandPart>
        <name>Fe</name>
        <dbReference type="ChEBI" id="CHEBI:18248"/>
    </ligandPart>
</feature>
<dbReference type="STRING" id="1314800.A0A1B7MXY3"/>
<sequence length="512" mass="57511">MFFAHIFAVAIPCAIAVVAALCWTRGRVYPLPLPPGPRPLPFLGNALQLDTTRPWLTYTAWRKVYGNIIYSRLLGIDMIILNSDTIARELFNKRSAIYSDRPVIHTRERAGLAFNTGLLPYGETLQQHRKIYHQVLKAETSISYNGMYTRQANELVADLLSAGADMQGPKEACERYMGVLTMVMTYGHIPQREGDPVLDRAHELVDIVSRVVTPEKAALFSAFPFLKRLPAWFFSKDYALMERSRELCQQLLDEPFNEVKAQMAEGTASQSLVSDFLSQTHDEGDEETLKAVALSGYMAGTGTAAHSIHVFIMAMVLYPDVQARARAEINQVVKHDKMPSMDDRASLPYIDAILREVLRWYPPAPLGIAHVASQDDVYDGYFIPKGTLLMANQWALSRDEDKFPDASRFDPTRHLTADGQLKDRVTANHFAFGYGRRICPGRWFAEDAMWAAMAAVLSVLHMDHAKDPNGKKIEITPEFTPGIQVSLKPFPCSLGSVNTERERQLRAMMSLK</sequence>
<dbReference type="PANTHER" id="PTHR46300:SF7">
    <property type="entry name" value="P450, PUTATIVE (EUROFUNG)-RELATED"/>
    <property type="match status" value="1"/>
</dbReference>
<organism evidence="12 13">
    <name type="scientific">Rhizopogon vinicolor AM-OR11-026</name>
    <dbReference type="NCBI Taxonomy" id="1314800"/>
    <lineage>
        <taxon>Eukaryota</taxon>
        <taxon>Fungi</taxon>
        <taxon>Dikarya</taxon>
        <taxon>Basidiomycota</taxon>
        <taxon>Agaricomycotina</taxon>
        <taxon>Agaricomycetes</taxon>
        <taxon>Agaricomycetidae</taxon>
        <taxon>Boletales</taxon>
        <taxon>Suillineae</taxon>
        <taxon>Rhizopogonaceae</taxon>
        <taxon>Rhizopogon</taxon>
    </lineage>
</organism>
<evidence type="ECO:0000256" key="9">
    <source>
        <dbReference type="PIRSR" id="PIRSR602401-1"/>
    </source>
</evidence>
<keyword evidence="5 9" id="KW-0479">Metal-binding</keyword>
<evidence type="ECO:0000256" key="6">
    <source>
        <dbReference type="ARBA" id="ARBA00023002"/>
    </source>
</evidence>
<dbReference type="GO" id="GO:0005506">
    <property type="term" value="F:iron ion binding"/>
    <property type="evidence" value="ECO:0007669"/>
    <property type="project" value="InterPro"/>
</dbReference>
<evidence type="ECO:0000256" key="11">
    <source>
        <dbReference type="SAM" id="SignalP"/>
    </source>
</evidence>
<comment type="cofactor">
    <cofactor evidence="1 9">
        <name>heme</name>
        <dbReference type="ChEBI" id="CHEBI:30413"/>
    </cofactor>
</comment>
<dbReference type="Gene3D" id="1.10.630.10">
    <property type="entry name" value="Cytochrome P450"/>
    <property type="match status" value="1"/>
</dbReference>
<feature type="signal peptide" evidence="11">
    <location>
        <begin position="1"/>
        <end position="20"/>
    </location>
</feature>
<keyword evidence="6 10" id="KW-0560">Oxidoreductase</keyword>
<comment type="pathway">
    <text evidence="2">Secondary metabolite biosynthesis.</text>
</comment>
<dbReference type="PRINTS" id="PR00463">
    <property type="entry name" value="EP450I"/>
</dbReference>
<dbReference type="PANTHER" id="PTHR46300">
    <property type="entry name" value="P450, PUTATIVE (EUROFUNG)-RELATED-RELATED"/>
    <property type="match status" value="1"/>
</dbReference>
<dbReference type="CDD" id="cd11065">
    <property type="entry name" value="CYP64-like"/>
    <property type="match status" value="1"/>
</dbReference>
<reference evidence="12 13" key="1">
    <citation type="submission" date="2016-06" db="EMBL/GenBank/DDBJ databases">
        <title>Comparative genomics of the ectomycorrhizal sister species Rhizopogon vinicolor and Rhizopogon vesiculosus (Basidiomycota: Boletales) reveals a divergence of the mating type B locus.</title>
        <authorList>
            <consortium name="DOE Joint Genome Institute"/>
            <person name="Mujic A.B."/>
            <person name="Kuo A."/>
            <person name="Tritt A."/>
            <person name="Lipzen A."/>
            <person name="Chen C."/>
            <person name="Johnson J."/>
            <person name="Sharma A."/>
            <person name="Barry K."/>
            <person name="Grigoriev I.V."/>
            <person name="Spatafora J.W."/>
        </authorList>
    </citation>
    <scope>NUCLEOTIDE SEQUENCE [LARGE SCALE GENOMIC DNA]</scope>
    <source>
        <strain evidence="12 13">AM-OR11-026</strain>
    </source>
</reference>
<name>A0A1B7MXY3_9AGAM</name>
<keyword evidence="8 10" id="KW-0503">Monooxygenase</keyword>
<dbReference type="Proteomes" id="UP000092154">
    <property type="component" value="Unassembled WGS sequence"/>
</dbReference>
<evidence type="ECO:0000256" key="4">
    <source>
        <dbReference type="ARBA" id="ARBA00022617"/>
    </source>
</evidence>
<dbReference type="InterPro" id="IPR036396">
    <property type="entry name" value="Cyt_P450_sf"/>
</dbReference>
<evidence type="ECO:0000256" key="8">
    <source>
        <dbReference type="ARBA" id="ARBA00023033"/>
    </source>
</evidence>
<dbReference type="InterPro" id="IPR001128">
    <property type="entry name" value="Cyt_P450"/>
</dbReference>
<gene>
    <name evidence="12" type="ORF">K503DRAFT_742709</name>
</gene>
<dbReference type="InterPro" id="IPR002401">
    <property type="entry name" value="Cyt_P450_E_grp-I"/>
</dbReference>
<keyword evidence="13" id="KW-1185">Reference proteome</keyword>
<dbReference type="PROSITE" id="PS00086">
    <property type="entry name" value="CYTOCHROME_P450"/>
    <property type="match status" value="1"/>
</dbReference>
<evidence type="ECO:0000256" key="10">
    <source>
        <dbReference type="RuleBase" id="RU000461"/>
    </source>
</evidence>
<keyword evidence="11" id="KW-0732">Signal</keyword>
<dbReference type="EMBL" id="KV448351">
    <property type="protein sequence ID" value="OAX37447.1"/>
    <property type="molecule type" value="Genomic_DNA"/>
</dbReference>
<proteinExistence type="inferred from homology"/>
<dbReference type="GO" id="GO:0020037">
    <property type="term" value="F:heme binding"/>
    <property type="evidence" value="ECO:0007669"/>
    <property type="project" value="InterPro"/>
</dbReference>
<dbReference type="GO" id="GO:0016705">
    <property type="term" value="F:oxidoreductase activity, acting on paired donors, with incorporation or reduction of molecular oxygen"/>
    <property type="evidence" value="ECO:0007669"/>
    <property type="project" value="InterPro"/>
</dbReference>
<dbReference type="OrthoDB" id="1103324at2759"/>
<feature type="chain" id="PRO_5008597656" evidence="11">
    <location>
        <begin position="21"/>
        <end position="512"/>
    </location>
</feature>
<evidence type="ECO:0000313" key="12">
    <source>
        <dbReference type="EMBL" id="OAX37447.1"/>
    </source>
</evidence>
<evidence type="ECO:0000256" key="3">
    <source>
        <dbReference type="ARBA" id="ARBA00010617"/>
    </source>
</evidence>
<dbReference type="InParanoid" id="A0A1B7MXY3"/>
<dbReference type="SUPFAM" id="SSF48264">
    <property type="entry name" value="Cytochrome P450"/>
    <property type="match status" value="1"/>
</dbReference>
<keyword evidence="7 9" id="KW-0408">Iron</keyword>
<evidence type="ECO:0000256" key="7">
    <source>
        <dbReference type="ARBA" id="ARBA00023004"/>
    </source>
</evidence>
<dbReference type="AlphaFoldDB" id="A0A1B7MXY3"/>
<dbReference type="InterPro" id="IPR017972">
    <property type="entry name" value="Cyt_P450_CS"/>
</dbReference>
<keyword evidence="4 9" id="KW-0349">Heme</keyword>